<feature type="coiled-coil region" evidence="6">
    <location>
        <begin position="309"/>
        <end position="343"/>
    </location>
</feature>
<keyword evidence="6" id="KW-0175">Coiled coil</keyword>
<keyword evidence="10" id="KW-1185">Reference proteome</keyword>
<dbReference type="STRING" id="519441.Smon_0748"/>
<feature type="transmembrane region" description="Helical" evidence="7">
    <location>
        <begin position="557"/>
        <end position="575"/>
    </location>
</feature>
<dbReference type="EMBL" id="CP001779">
    <property type="protein sequence ID" value="ACZ01218.1"/>
    <property type="molecule type" value="Genomic_DNA"/>
</dbReference>
<keyword evidence="2" id="KW-1003">Cell membrane</keyword>
<feature type="transmembrane region" description="Helical" evidence="7">
    <location>
        <begin position="644"/>
        <end position="670"/>
    </location>
</feature>
<organism evidence="9 10">
    <name type="scientific">Streptobacillus moniliformis (strain ATCC 14647 / DSM 12112 / NCTC 10651 / 9901)</name>
    <dbReference type="NCBI Taxonomy" id="519441"/>
    <lineage>
        <taxon>Bacteria</taxon>
        <taxon>Fusobacteriati</taxon>
        <taxon>Fusobacteriota</taxon>
        <taxon>Fusobacteriia</taxon>
        <taxon>Fusobacteriales</taxon>
        <taxon>Leptotrichiaceae</taxon>
        <taxon>Streptobacillus</taxon>
    </lineage>
</organism>
<feature type="transmembrane region" description="Helical" evidence="7">
    <location>
        <begin position="937"/>
        <end position="960"/>
    </location>
</feature>
<evidence type="ECO:0000256" key="6">
    <source>
        <dbReference type="SAM" id="Coils"/>
    </source>
</evidence>
<dbReference type="GO" id="GO:0005886">
    <property type="term" value="C:plasma membrane"/>
    <property type="evidence" value="ECO:0007669"/>
    <property type="project" value="UniProtKB-SubCell"/>
</dbReference>
<keyword evidence="5 7" id="KW-0472">Membrane</keyword>
<comment type="subcellular location">
    <subcellularLocation>
        <location evidence="1">Cell membrane</location>
        <topology evidence="1">Multi-pass membrane protein</topology>
    </subcellularLocation>
</comment>
<feature type="transmembrane region" description="Helical" evidence="7">
    <location>
        <begin position="602"/>
        <end position="624"/>
    </location>
</feature>
<evidence type="ECO:0000313" key="9">
    <source>
        <dbReference type="EMBL" id="ACZ01218.1"/>
    </source>
</evidence>
<evidence type="ECO:0000256" key="4">
    <source>
        <dbReference type="ARBA" id="ARBA00022989"/>
    </source>
</evidence>
<dbReference type="eggNOG" id="COG1196">
    <property type="taxonomic scope" value="Bacteria"/>
</dbReference>
<evidence type="ECO:0000256" key="3">
    <source>
        <dbReference type="ARBA" id="ARBA00022692"/>
    </source>
</evidence>
<feature type="coiled-coil region" evidence="6">
    <location>
        <begin position="235"/>
        <end position="276"/>
    </location>
</feature>
<evidence type="ECO:0000256" key="7">
    <source>
        <dbReference type="SAM" id="Phobius"/>
    </source>
</evidence>
<dbReference type="OrthoDB" id="5137249at2"/>
<keyword evidence="3 7" id="KW-0812">Transmembrane</keyword>
<evidence type="ECO:0000259" key="8">
    <source>
        <dbReference type="Pfam" id="PF02687"/>
    </source>
</evidence>
<feature type="transmembrane region" description="Helical" evidence="7">
    <location>
        <begin position="992"/>
        <end position="1011"/>
    </location>
</feature>
<protein>
    <recommendedName>
        <fullName evidence="8">ABC3 transporter permease C-terminal domain-containing protein</fullName>
    </recommendedName>
</protein>
<feature type="transmembrane region" description="Helical" evidence="7">
    <location>
        <begin position="725"/>
        <end position="745"/>
    </location>
</feature>
<feature type="coiled-coil region" evidence="6">
    <location>
        <begin position="382"/>
        <end position="519"/>
    </location>
</feature>
<reference evidence="9 10" key="1">
    <citation type="journal article" date="2009" name="Stand. Genomic Sci.">
        <title>Complete genome sequence of Streptobacillus moniliformis type strain (9901T).</title>
        <authorList>
            <person name="Nolan M."/>
            <person name="Gronow S."/>
            <person name="Lapidus A."/>
            <person name="Ivanova N."/>
            <person name="Copeland A."/>
            <person name="Lucas S."/>
            <person name="Del Rio T.G."/>
            <person name="Chen F."/>
            <person name="Tice H."/>
            <person name="Pitluck S."/>
            <person name="Cheng J.F."/>
            <person name="Sims D."/>
            <person name="Meincke L."/>
            <person name="Bruce D."/>
            <person name="Goodwin L."/>
            <person name="Brettin T."/>
            <person name="Han C."/>
            <person name="Detter J.C."/>
            <person name="Ovchinikova G."/>
            <person name="Pati A."/>
            <person name="Mavromatis K."/>
            <person name="Mikhailova N."/>
            <person name="Chen A."/>
            <person name="Palaniappan K."/>
            <person name="Land M."/>
            <person name="Hauser L."/>
            <person name="Chang Y.J."/>
            <person name="Jeffries C.D."/>
            <person name="Rohde M."/>
            <person name="Sproer C."/>
            <person name="Goker M."/>
            <person name="Bristow J."/>
            <person name="Eisen J.A."/>
            <person name="Markowitz V."/>
            <person name="Hugenholtz P."/>
            <person name="Kyrpides N.C."/>
            <person name="Klenk H.P."/>
            <person name="Chain P."/>
        </authorList>
    </citation>
    <scope>NUCLEOTIDE SEQUENCE [LARGE SCALE GENOMIC DNA]</scope>
    <source>
        <strain evidence="10">ATCC 14647 / DSM 12112 / NCTC 10651 / 9901</strain>
    </source>
</reference>
<evidence type="ECO:0000256" key="1">
    <source>
        <dbReference type="ARBA" id="ARBA00004651"/>
    </source>
</evidence>
<feature type="transmembrane region" description="Helical" evidence="7">
    <location>
        <begin position="20"/>
        <end position="39"/>
    </location>
</feature>
<dbReference type="PANTHER" id="PTHR30287">
    <property type="entry name" value="MEMBRANE COMPONENT OF PREDICTED ABC SUPERFAMILY METABOLITE UPTAKE TRANSPORTER"/>
    <property type="match status" value="1"/>
</dbReference>
<keyword evidence="4 7" id="KW-1133">Transmembrane helix</keyword>
<dbReference type="eggNOG" id="COG0577">
    <property type="taxonomic scope" value="Bacteria"/>
</dbReference>
<name>D1AY42_STRM9</name>
<dbReference type="Pfam" id="PF02687">
    <property type="entry name" value="FtsX"/>
    <property type="match status" value="2"/>
</dbReference>
<dbReference type="HOGENOM" id="CLU_005531_0_0_0"/>
<dbReference type="AlphaFoldDB" id="D1AY42"/>
<evidence type="ECO:0000313" key="10">
    <source>
        <dbReference type="Proteomes" id="UP000002072"/>
    </source>
</evidence>
<gene>
    <name evidence="9" type="ordered locus">Smon_0748</name>
</gene>
<evidence type="ECO:0000256" key="5">
    <source>
        <dbReference type="ARBA" id="ARBA00023136"/>
    </source>
</evidence>
<dbReference type="Proteomes" id="UP000002072">
    <property type="component" value="Chromosome"/>
</dbReference>
<feature type="domain" description="ABC3 transporter permease C-terminal" evidence="8">
    <location>
        <begin position="942"/>
        <end position="1056"/>
    </location>
</feature>
<feature type="domain" description="ABC3 transporter permease C-terminal" evidence="8">
    <location>
        <begin position="557"/>
        <end position="673"/>
    </location>
</feature>
<feature type="transmembrane region" description="Helical" evidence="7">
    <location>
        <begin position="1031"/>
        <end position="1052"/>
    </location>
</feature>
<sequence length="1068" mass="124606">MKTNNKDIIREFFKSKTRFLAIFIINLLGISTFIGLNVLSKDMYRTIDDLYKISNVADVTVSSNIALNQGDLRILNNLEYISDIEYGYNEEIYINNTKEILNLKSLPERISKLKLIEGNFPNSVNEIIIEYQLKDKYSLNQKINEKFKIVGYYENVENRLLNSKIQTFKGYNVSSVNGYTLNKYFENKEYTFANIKLKTNFNTYEKEYNDYIFEKKIDIKNKLNKNSKIKLDEFLSEKYDEINKGKNKIENSKNEIMKNENKIIDAKNKILSAEKNLISKINEFQNANDKFYSSEVEINNQKVKLLEKQYNLKENLSKLEEGLKELEINKNKINNGLNEIEKGFNDIDENQKKIDVSKEEILKNEKYINPLKPSIFVSKKKIEDGKSKIEKAIKEIELGENRLKDELKNLENKKIELINNLSFVENKKNELEENKKKINDGLEQIKLGLDKLEEGNKKLIEEKNKFNEEYEENLSKIIKAKEEIKSRKKEIEKAAKKFEEEKNKANEIIENSLNDLEINRRKLDLLNSIYFINTRIDNPNYSSFIESIESLNIISKLFPVIFYLIVILVSTTTMTRMVDEQRNSIGTYMFLGYSKNEISKKYYIYALLSTILGISLGIYFGIYSMPKFIYTAFKAGSISMYNDLVILFDIKIVLISVVASISSSILSVYLSLRSDFNIEISELLKPKMPKQGSSIFLEKIKIFWNNLSFSNKISLRNIFRYKGKMIMNILGITGCTSLIFLGFAIKNSFSEISELQYNKIRNFHAEVNLKNYLNKNEISNIINLVNKDFNLISLESINAKFSTENRENNIKIYVLDDINVNEFFYLSNKIDDEGILISKRALTLMNKNIGDEILISDFIGNEYNLRVSNTIDNYQGNYIFLTRKFYEKNLQKEYKVNTLIVKENGKSLDYLLDFDEIQSISLNREYKEIFDKISDSLNFIVIFITLLSALLSIVVTYSLLEINVNERQRELATIKVIGFFSKEVSLYIYKEIFILTIVGIILGLFSGKWIHKIVLISMEKTNTVFVENIGYTPYIFSITLTLIFSFISFLLIHRKLKEINMIEALKME</sequence>
<dbReference type="KEGG" id="smf:Smon_0748"/>
<proteinExistence type="predicted"/>
<dbReference type="InterPro" id="IPR038766">
    <property type="entry name" value="Membrane_comp_ABC_pdt"/>
</dbReference>
<accession>D1AY42</accession>
<dbReference type="RefSeq" id="WP_012858769.1">
    <property type="nucleotide sequence ID" value="NC_013515.1"/>
</dbReference>
<dbReference type="GeneID" id="29674131"/>
<dbReference type="PANTHER" id="PTHR30287:SF1">
    <property type="entry name" value="INNER MEMBRANE PROTEIN"/>
    <property type="match status" value="1"/>
</dbReference>
<dbReference type="InterPro" id="IPR003838">
    <property type="entry name" value="ABC3_permease_C"/>
</dbReference>
<evidence type="ECO:0000256" key="2">
    <source>
        <dbReference type="ARBA" id="ARBA00022475"/>
    </source>
</evidence>